<dbReference type="EMBL" id="GEDG01021106">
    <property type="protein sequence ID" value="JAP18577.1"/>
    <property type="molecule type" value="Transcribed_RNA"/>
</dbReference>
<evidence type="ECO:0000313" key="1">
    <source>
        <dbReference type="EMBL" id="JAP18577.1"/>
    </source>
</evidence>
<name>A0A0V0HDR0_SOLCH</name>
<dbReference type="AlphaFoldDB" id="A0A0V0HDR0"/>
<organism evidence="1">
    <name type="scientific">Solanum chacoense</name>
    <name type="common">Chaco potato</name>
    <dbReference type="NCBI Taxonomy" id="4108"/>
    <lineage>
        <taxon>Eukaryota</taxon>
        <taxon>Viridiplantae</taxon>
        <taxon>Streptophyta</taxon>
        <taxon>Embryophyta</taxon>
        <taxon>Tracheophyta</taxon>
        <taxon>Spermatophyta</taxon>
        <taxon>Magnoliopsida</taxon>
        <taxon>eudicotyledons</taxon>
        <taxon>Gunneridae</taxon>
        <taxon>Pentapetalae</taxon>
        <taxon>asterids</taxon>
        <taxon>lamiids</taxon>
        <taxon>Solanales</taxon>
        <taxon>Solanaceae</taxon>
        <taxon>Solanoideae</taxon>
        <taxon>Solaneae</taxon>
        <taxon>Solanum</taxon>
    </lineage>
</organism>
<sequence>MFSIYSRNLLYGWYSKTFVTVECLFSYIGFLEKSVIVSLVFFTEILASVWIKKLEITGNLTVLTKIYFISSYYQRKW</sequence>
<proteinExistence type="predicted"/>
<reference evidence="1" key="1">
    <citation type="submission" date="2015-12" db="EMBL/GenBank/DDBJ databases">
        <title>Gene expression during late stages of embryo sac development: a critical building block for successful pollen-pistil interactions.</title>
        <authorList>
            <person name="Liu Y."/>
            <person name="Joly V."/>
            <person name="Sabar M."/>
            <person name="Matton D.P."/>
        </authorList>
    </citation>
    <scope>NUCLEOTIDE SEQUENCE</scope>
</reference>
<accession>A0A0V0HDR0</accession>
<protein>
    <submittedName>
        <fullName evidence="1">Putative ovule protein</fullName>
    </submittedName>
</protein>